<organism evidence="13 14">
    <name type="scientific">Saccharolobus caldissimus</name>
    <dbReference type="NCBI Taxonomy" id="1702097"/>
    <lineage>
        <taxon>Archaea</taxon>
        <taxon>Thermoproteota</taxon>
        <taxon>Thermoprotei</taxon>
        <taxon>Sulfolobales</taxon>
        <taxon>Sulfolobaceae</taxon>
        <taxon>Saccharolobus</taxon>
    </lineage>
</organism>
<keyword evidence="9 11" id="KW-0472">Membrane</keyword>
<comment type="similarity">
    <text evidence="10">Belongs to the peptidase M48 family.</text>
</comment>
<keyword evidence="4" id="KW-0479">Metal-binding</keyword>
<evidence type="ECO:0000256" key="8">
    <source>
        <dbReference type="ARBA" id="ARBA00023049"/>
    </source>
</evidence>
<keyword evidence="3 11" id="KW-0812">Transmembrane</keyword>
<sequence>MNLFITFVLVPLVIILEFIVVPALVLKKSTKISYIDNYPIFMINSSEINAYSLTSIWGKFIVVSKGLILNEDKNHVYAAIAHELGHIKLNHHLKMNLFIVMIIVIFSFLISYPILLIPFTAFALILQRYISRKLELNADKYAVKMTKNRQLLEELIIKYNDRKTTFLSTHPNIQARLKNINNVK</sequence>
<evidence type="ECO:0000256" key="6">
    <source>
        <dbReference type="ARBA" id="ARBA00022833"/>
    </source>
</evidence>
<keyword evidence="8 10" id="KW-0482">Metalloprotease</keyword>
<dbReference type="PANTHER" id="PTHR43221:SF2">
    <property type="entry name" value="PROTEASE HTPX HOMOLOG"/>
    <property type="match status" value="1"/>
</dbReference>
<evidence type="ECO:0000256" key="10">
    <source>
        <dbReference type="RuleBase" id="RU003983"/>
    </source>
</evidence>
<keyword evidence="7 11" id="KW-1133">Transmembrane helix</keyword>
<dbReference type="Proteomes" id="UP001319921">
    <property type="component" value="Chromosome"/>
</dbReference>
<evidence type="ECO:0000313" key="14">
    <source>
        <dbReference type="Proteomes" id="UP001319921"/>
    </source>
</evidence>
<feature type="domain" description="Peptidase M48" evidence="12">
    <location>
        <begin position="33"/>
        <end position="182"/>
    </location>
</feature>
<dbReference type="InterPro" id="IPR050083">
    <property type="entry name" value="HtpX_protease"/>
</dbReference>
<evidence type="ECO:0000256" key="9">
    <source>
        <dbReference type="ARBA" id="ARBA00023136"/>
    </source>
</evidence>
<evidence type="ECO:0000256" key="4">
    <source>
        <dbReference type="ARBA" id="ARBA00022723"/>
    </source>
</evidence>
<dbReference type="KEGG" id="scas:SACC_31710"/>
<dbReference type="GO" id="GO:0046872">
    <property type="term" value="F:metal ion binding"/>
    <property type="evidence" value="ECO:0007669"/>
    <property type="project" value="UniProtKB-KW"/>
</dbReference>
<evidence type="ECO:0000256" key="11">
    <source>
        <dbReference type="SAM" id="Phobius"/>
    </source>
</evidence>
<name>A0AAQ4CWH3_9CREN</name>
<protein>
    <recommendedName>
        <fullName evidence="12">Peptidase M48 domain-containing protein</fullName>
    </recommendedName>
</protein>
<evidence type="ECO:0000256" key="1">
    <source>
        <dbReference type="ARBA" id="ARBA00022475"/>
    </source>
</evidence>
<feature type="transmembrane region" description="Helical" evidence="11">
    <location>
        <begin position="97"/>
        <end position="126"/>
    </location>
</feature>
<dbReference type="PANTHER" id="PTHR43221">
    <property type="entry name" value="PROTEASE HTPX"/>
    <property type="match status" value="1"/>
</dbReference>
<evidence type="ECO:0000256" key="3">
    <source>
        <dbReference type="ARBA" id="ARBA00022692"/>
    </source>
</evidence>
<accession>A0AAQ4CWH3</accession>
<dbReference type="AlphaFoldDB" id="A0AAQ4CWH3"/>
<feature type="transmembrane region" description="Helical" evidence="11">
    <location>
        <begin position="6"/>
        <end position="26"/>
    </location>
</feature>
<dbReference type="GO" id="GO:0004222">
    <property type="term" value="F:metalloendopeptidase activity"/>
    <property type="evidence" value="ECO:0007669"/>
    <property type="project" value="InterPro"/>
</dbReference>
<dbReference type="Pfam" id="PF01435">
    <property type="entry name" value="Peptidase_M48"/>
    <property type="match status" value="1"/>
</dbReference>
<keyword evidence="2 10" id="KW-0645">Protease</keyword>
<evidence type="ECO:0000256" key="2">
    <source>
        <dbReference type="ARBA" id="ARBA00022670"/>
    </source>
</evidence>
<gene>
    <name evidence="13" type="ORF">SACC_31710</name>
</gene>
<dbReference type="GO" id="GO:0006508">
    <property type="term" value="P:proteolysis"/>
    <property type="evidence" value="ECO:0007669"/>
    <property type="project" value="UniProtKB-KW"/>
</dbReference>
<evidence type="ECO:0000313" key="13">
    <source>
        <dbReference type="EMBL" id="BDC00155.1"/>
    </source>
</evidence>
<dbReference type="EMBL" id="AP025226">
    <property type="protein sequence ID" value="BDC00155.1"/>
    <property type="molecule type" value="Genomic_DNA"/>
</dbReference>
<dbReference type="RefSeq" id="WP_229570853.1">
    <property type="nucleotide sequence ID" value="NZ_AP025226.1"/>
</dbReference>
<proteinExistence type="inferred from homology"/>
<keyword evidence="1" id="KW-1003">Cell membrane</keyword>
<dbReference type="InterPro" id="IPR001915">
    <property type="entry name" value="Peptidase_M48"/>
</dbReference>
<keyword evidence="6 10" id="KW-0862">Zinc</keyword>
<evidence type="ECO:0000256" key="5">
    <source>
        <dbReference type="ARBA" id="ARBA00022801"/>
    </source>
</evidence>
<dbReference type="Gene3D" id="3.30.2010.10">
    <property type="entry name" value="Metalloproteases ('zincins'), catalytic domain"/>
    <property type="match status" value="1"/>
</dbReference>
<evidence type="ECO:0000259" key="12">
    <source>
        <dbReference type="Pfam" id="PF01435"/>
    </source>
</evidence>
<dbReference type="GeneID" id="68867894"/>
<keyword evidence="14" id="KW-1185">Reference proteome</keyword>
<keyword evidence="5 10" id="KW-0378">Hydrolase</keyword>
<evidence type="ECO:0000256" key="7">
    <source>
        <dbReference type="ARBA" id="ARBA00022989"/>
    </source>
</evidence>
<reference evidence="13 14" key="1">
    <citation type="journal article" date="2022" name="Microbiol. Resour. Announc.">
        <title>Complete Genome Sequence of the Hyperthermophilic and Acidophilic Archaeon Saccharolobus caldissimus Strain HS-3T.</title>
        <authorList>
            <person name="Sakai H.D."/>
            <person name="Kurosawa N."/>
        </authorList>
    </citation>
    <scope>NUCLEOTIDE SEQUENCE [LARGE SCALE GENOMIC DNA]</scope>
    <source>
        <strain evidence="13 14">JCM32116</strain>
    </source>
</reference>
<comment type="cofactor">
    <cofactor evidence="10">
        <name>Zn(2+)</name>
        <dbReference type="ChEBI" id="CHEBI:29105"/>
    </cofactor>
    <text evidence="10">Binds 1 zinc ion per subunit.</text>
</comment>